<proteinExistence type="predicted"/>
<dbReference type="Proteomes" id="UP000814033">
    <property type="component" value="Unassembled WGS sequence"/>
</dbReference>
<keyword evidence="2" id="KW-1185">Reference proteome</keyword>
<evidence type="ECO:0000313" key="1">
    <source>
        <dbReference type="EMBL" id="KAI0052728.1"/>
    </source>
</evidence>
<protein>
    <submittedName>
        <fullName evidence="1">Alpha/beta-hydrolase</fullName>
    </submittedName>
</protein>
<organism evidence="1 2">
    <name type="scientific">Auriscalpium vulgare</name>
    <dbReference type="NCBI Taxonomy" id="40419"/>
    <lineage>
        <taxon>Eukaryota</taxon>
        <taxon>Fungi</taxon>
        <taxon>Dikarya</taxon>
        <taxon>Basidiomycota</taxon>
        <taxon>Agaricomycotina</taxon>
        <taxon>Agaricomycetes</taxon>
        <taxon>Russulales</taxon>
        <taxon>Auriscalpiaceae</taxon>
        <taxon>Auriscalpium</taxon>
    </lineage>
</organism>
<accession>A0ACB8S986</accession>
<name>A0ACB8S986_9AGAM</name>
<evidence type="ECO:0000313" key="2">
    <source>
        <dbReference type="Proteomes" id="UP000814033"/>
    </source>
</evidence>
<sequence length="401" mass="43832">MLRCRRFRSLRHAKTTYHSGPRNDGPRTRPVTVAALQPEPHRVTPTRRTSNLSAERSPQAWLHWTRRGAAGSLAVGGLFGGVGLQPSGDPPSVALVLSVILGLPAALWVYKCLVMYVFQRKIIYMGYAPLGSREETLADVRSSIPTAVSCDEVALRSPTGDVLSGLLLRTELGKPRNVIVYLQGNAGSPLHRIPVFTTLLSAIPSLAIIAIAPRSYWTSTPTRPTQDGIIADYTCILKHAASLYPDATLTVYGHSLGGAAAACVLAQLPAADLPSLRGLILENPFASIPGMVRALYPQRWLPYHYMGPLVWDKWDACLAVETAEEGSALRALISDILVLVSEKDEVVPTVMGKELFARSQGIGRAVGSRRLVVVRSALHEDAWRQREWRQEMKSYFLKLGS</sequence>
<reference evidence="1" key="2">
    <citation type="journal article" date="2022" name="New Phytol.">
        <title>Evolutionary transition to the ectomycorrhizal habit in the genomes of a hyperdiverse lineage of mushroom-forming fungi.</title>
        <authorList>
            <person name="Looney B."/>
            <person name="Miyauchi S."/>
            <person name="Morin E."/>
            <person name="Drula E."/>
            <person name="Courty P.E."/>
            <person name="Kohler A."/>
            <person name="Kuo A."/>
            <person name="LaButti K."/>
            <person name="Pangilinan J."/>
            <person name="Lipzen A."/>
            <person name="Riley R."/>
            <person name="Andreopoulos W."/>
            <person name="He G."/>
            <person name="Johnson J."/>
            <person name="Nolan M."/>
            <person name="Tritt A."/>
            <person name="Barry K.W."/>
            <person name="Grigoriev I.V."/>
            <person name="Nagy L.G."/>
            <person name="Hibbett D."/>
            <person name="Henrissat B."/>
            <person name="Matheny P.B."/>
            <person name="Labbe J."/>
            <person name="Martin F.M."/>
        </authorList>
    </citation>
    <scope>NUCLEOTIDE SEQUENCE</scope>
    <source>
        <strain evidence="1">FP105234-sp</strain>
    </source>
</reference>
<reference evidence="1" key="1">
    <citation type="submission" date="2021-02" db="EMBL/GenBank/DDBJ databases">
        <authorList>
            <consortium name="DOE Joint Genome Institute"/>
            <person name="Ahrendt S."/>
            <person name="Looney B.P."/>
            <person name="Miyauchi S."/>
            <person name="Morin E."/>
            <person name="Drula E."/>
            <person name="Courty P.E."/>
            <person name="Chicoki N."/>
            <person name="Fauchery L."/>
            <person name="Kohler A."/>
            <person name="Kuo A."/>
            <person name="Labutti K."/>
            <person name="Pangilinan J."/>
            <person name="Lipzen A."/>
            <person name="Riley R."/>
            <person name="Andreopoulos W."/>
            <person name="He G."/>
            <person name="Johnson J."/>
            <person name="Barry K.W."/>
            <person name="Grigoriev I.V."/>
            <person name="Nagy L."/>
            <person name="Hibbett D."/>
            <person name="Henrissat B."/>
            <person name="Matheny P.B."/>
            <person name="Labbe J."/>
            <person name="Martin F."/>
        </authorList>
    </citation>
    <scope>NUCLEOTIDE SEQUENCE</scope>
    <source>
        <strain evidence="1">FP105234-sp</strain>
    </source>
</reference>
<dbReference type="EMBL" id="MU275844">
    <property type="protein sequence ID" value="KAI0052728.1"/>
    <property type="molecule type" value="Genomic_DNA"/>
</dbReference>
<comment type="caution">
    <text evidence="1">The sequence shown here is derived from an EMBL/GenBank/DDBJ whole genome shotgun (WGS) entry which is preliminary data.</text>
</comment>
<gene>
    <name evidence="1" type="ORF">FA95DRAFT_1553391</name>
</gene>